<dbReference type="PANTHER" id="PTHR30005">
    <property type="entry name" value="EXOPOLYPHOSPHATASE"/>
    <property type="match status" value="1"/>
</dbReference>
<dbReference type="Gene3D" id="3.30.420.40">
    <property type="match status" value="1"/>
</dbReference>
<evidence type="ECO:0000256" key="1">
    <source>
        <dbReference type="ARBA" id="ARBA00007125"/>
    </source>
</evidence>
<dbReference type="Gene3D" id="3.30.420.150">
    <property type="entry name" value="Exopolyphosphatase. Domain 2"/>
    <property type="match status" value="1"/>
</dbReference>
<dbReference type="AlphaFoldDB" id="C7XWA3"/>
<sequence>MEKGLLGLIFLKPDRLTLRIIDLDKHQVVNEARSGSLHVGQQAIANYAENISAIANNLLGFKRLLADYQVTNYYLYGALTDIDLVTGKYVANQIYVRTGLKIKWLNKDQTLANVLAAVDQVVEHEEIEKKQLTGYVLNIGLNTSNLAYYKKGKYTRSWEIDLGKARLSQLVNNLRQTAATPSDIILDYISSKLEYLVPELKNNEESTMLIQGAETLAERYLPAEKHVEKVPHKEFHKRYQHLLNASDQYIIHHYDVDEQSVNWVLPTYLIVRQMMRLLNVKKVYVTDVSVLDGLEVTRAHPEVVIKMVKTAADNLAIRYGADSSHKRFVTAVAMQLYDALKPIHRLDDHYRLLLEVACKVDDIGNFINPQGHYRHSAYILEANPLIGLSSQDNEVIAEVSRYHSSETPEVSQPHYMHLDSEIQLPVAQLAAILRVADSLDDSRLQKILQVHLALVGDDLQIKVKTTDDLVLEQWAFERKNQLFAEVYGLHPKLIIVGRD</sequence>
<dbReference type="PANTHER" id="PTHR30005:SF0">
    <property type="entry name" value="RETROGRADE REGULATION PROTEIN 2"/>
    <property type="match status" value="1"/>
</dbReference>
<gene>
    <name evidence="3" type="ORF">HMPREF0501_01168</name>
</gene>
<dbReference type="Proteomes" id="UP000003987">
    <property type="component" value="Unassembled WGS sequence"/>
</dbReference>
<dbReference type="Gene3D" id="1.10.3210.10">
    <property type="entry name" value="Hypothetical protein af1432"/>
    <property type="match status" value="1"/>
</dbReference>
<dbReference type="OrthoDB" id="9814545at2"/>
<organism evidence="3 4">
    <name type="scientific">Limosilactobacillus coleohominis 101-4-CHN</name>
    <dbReference type="NCBI Taxonomy" id="575594"/>
    <lineage>
        <taxon>Bacteria</taxon>
        <taxon>Bacillati</taxon>
        <taxon>Bacillota</taxon>
        <taxon>Bacilli</taxon>
        <taxon>Lactobacillales</taxon>
        <taxon>Lactobacillaceae</taxon>
        <taxon>Limosilactobacillus</taxon>
    </lineage>
</organism>
<dbReference type="HOGENOM" id="CLU_025908_4_1_9"/>
<dbReference type="InterPro" id="IPR043129">
    <property type="entry name" value="ATPase_NBD"/>
</dbReference>
<evidence type="ECO:0000313" key="4">
    <source>
        <dbReference type="Proteomes" id="UP000003987"/>
    </source>
</evidence>
<dbReference type="InterPro" id="IPR048950">
    <property type="entry name" value="Ppx_GppA_C"/>
</dbReference>
<protein>
    <recommendedName>
        <fullName evidence="2">Ppx/GppA phosphatase C-terminal domain-containing protein</fullName>
    </recommendedName>
</protein>
<dbReference type="GO" id="GO:0016462">
    <property type="term" value="F:pyrophosphatase activity"/>
    <property type="evidence" value="ECO:0007669"/>
    <property type="project" value="TreeGrafter"/>
</dbReference>
<dbReference type="RefSeq" id="WP_006917027.1">
    <property type="nucleotide sequence ID" value="NZ_GG698804.1"/>
</dbReference>
<feature type="domain" description="Ppx/GppA phosphatase C-terminal" evidence="2">
    <location>
        <begin position="311"/>
        <end position="469"/>
    </location>
</feature>
<reference evidence="3 4" key="1">
    <citation type="submission" date="2009-06" db="EMBL/GenBank/DDBJ databases">
        <title>The Genome Sequence of Lactobacillus coleohominis strain 101-4-CHN.</title>
        <authorList>
            <consortium name="The Broad Institute Genome Sequencing Platform"/>
            <person name="Ward D."/>
            <person name="Young S.K."/>
            <person name="Zeng Q."/>
            <person name="Koehrsen M."/>
            <person name="Alvarado L."/>
            <person name="Berlin A."/>
            <person name="Borenstein D."/>
            <person name="Chen Z."/>
            <person name="Engels R."/>
            <person name="Freedman E."/>
            <person name="Gellesch M."/>
            <person name="Goldberg J."/>
            <person name="Griggs A."/>
            <person name="Gujja S."/>
            <person name="Heiman D."/>
            <person name="Hepburn T."/>
            <person name="Howarth C."/>
            <person name="Jen D."/>
            <person name="Larson L."/>
            <person name="Lewis B."/>
            <person name="Mehta T."/>
            <person name="Park D."/>
            <person name="Pearson M."/>
            <person name="Roberts A."/>
            <person name="Saif S."/>
            <person name="Shea T."/>
            <person name="Shenoy N."/>
            <person name="Sisk P."/>
            <person name="Stolte C."/>
            <person name="Sykes S."/>
            <person name="Walk T."/>
            <person name="White J."/>
            <person name="Yandava C."/>
            <person name="Liu Y."/>
            <person name="Xu Q."/>
            <person name="Lander E."/>
            <person name="Nusbaum C."/>
            <person name="Galagan J."/>
            <person name="Birren B."/>
        </authorList>
    </citation>
    <scope>NUCLEOTIDE SEQUENCE [LARGE SCALE GENOMIC DNA]</scope>
    <source>
        <strain evidence="3 4">101-4-CHN</strain>
    </source>
</reference>
<evidence type="ECO:0000313" key="3">
    <source>
        <dbReference type="EMBL" id="EEU30163.1"/>
    </source>
</evidence>
<evidence type="ECO:0000259" key="2">
    <source>
        <dbReference type="Pfam" id="PF21447"/>
    </source>
</evidence>
<proteinExistence type="inferred from homology"/>
<keyword evidence="4" id="KW-1185">Reference proteome</keyword>
<dbReference type="SUPFAM" id="SSF109604">
    <property type="entry name" value="HD-domain/PDEase-like"/>
    <property type="match status" value="1"/>
</dbReference>
<name>C7XWA3_9LACO</name>
<dbReference type="InterPro" id="IPR050273">
    <property type="entry name" value="GppA/Ppx_hydrolase"/>
</dbReference>
<dbReference type="eggNOG" id="COG0248">
    <property type="taxonomic scope" value="Bacteria"/>
</dbReference>
<accession>C7XWA3</accession>
<dbReference type="STRING" id="575594.HMPREF0501_01168"/>
<dbReference type="EMBL" id="GG698804">
    <property type="protein sequence ID" value="EEU30163.1"/>
    <property type="molecule type" value="Genomic_DNA"/>
</dbReference>
<comment type="similarity">
    <text evidence="1">Belongs to the GppA/Ppx family.</text>
</comment>
<dbReference type="SUPFAM" id="SSF53067">
    <property type="entry name" value="Actin-like ATPase domain"/>
    <property type="match status" value="1"/>
</dbReference>
<dbReference type="Pfam" id="PF21447">
    <property type="entry name" value="Ppx-GppA_III"/>
    <property type="match status" value="1"/>
</dbReference>